<dbReference type="AlphaFoldDB" id="A0AA39F665"/>
<gene>
    <name evidence="2" type="ORF">PV327_007336</name>
</gene>
<organism evidence="2 3">
    <name type="scientific">Microctonus hyperodae</name>
    <name type="common">Parasitoid wasp</name>
    <dbReference type="NCBI Taxonomy" id="165561"/>
    <lineage>
        <taxon>Eukaryota</taxon>
        <taxon>Metazoa</taxon>
        <taxon>Ecdysozoa</taxon>
        <taxon>Arthropoda</taxon>
        <taxon>Hexapoda</taxon>
        <taxon>Insecta</taxon>
        <taxon>Pterygota</taxon>
        <taxon>Neoptera</taxon>
        <taxon>Endopterygota</taxon>
        <taxon>Hymenoptera</taxon>
        <taxon>Apocrita</taxon>
        <taxon>Ichneumonoidea</taxon>
        <taxon>Braconidae</taxon>
        <taxon>Euphorinae</taxon>
        <taxon>Microctonus</taxon>
    </lineage>
</organism>
<reference evidence="2" key="1">
    <citation type="journal article" date="2023" name="bioRxiv">
        <title>Scaffold-level genome assemblies of two parasitoid biocontrol wasps reveal the parthenogenesis mechanism and an associated novel virus.</title>
        <authorList>
            <person name="Inwood S."/>
            <person name="Skelly J."/>
            <person name="Guhlin J."/>
            <person name="Harrop T."/>
            <person name="Goldson S."/>
            <person name="Dearden P."/>
        </authorList>
    </citation>
    <scope>NUCLEOTIDE SEQUENCE</scope>
    <source>
        <strain evidence="2">Lincoln</strain>
        <tissue evidence="2">Whole body</tissue>
    </source>
</reference>
<name>A0AA39F665_MICHY</name>
<evidence type="ECO:0000256" key="1">
    <source>
        <dbReference type="SAM" id="SignalP"/>
    </source>
</evidence>
<comment type="caution">
    <text evidence="2">The sequence shown here is derived from an EMBL/GenBank/DDBJ whole genome shotgun (WGS) entry which is preliminary data.</text>
</comment>
<evidence type="ECO:0000313" key="2">
    <source>
        <dbReference type="EMBL" id="KAK0163682.1"/>
    </source>
</evidence>
<evidence type="ECO:0000313" key="3">
    <source>
        <dbReference type="Proteomes" id="UP001168972"/>
    </source>
</evidence>
<keyword evidence="1" id="KW-0732">Signal</keyword>
<protein>
    <submittedName>
        <fullName evidence="2">Uncharacterized protein</fullName>
    </submittedName>
</protein>
<reference evidence="2" key="2">
    <citation type="submission" date="2023-03" db="EMBL/GenBank/DDBJ databases">
        <authorList>
            <person name="Inwood S.N."/>
            <person name="Skelly J.G."/>
            <person name="Guhlin J."/>
            <person name="Harrop T.W.R."/>
            <person name="Goldson S.G."/>
            <person name="Dearden P.K."/>
        </authorList>
    </citation>
    <scope>NUCLEOTIDE SEQUENCE</scope>
    <source>
        <strain evidence="2">Lincoln</strain>
        <tissue evidence="2">Whole body</tissue>
    </source>
</reference>
<accession>A0AA39F665</accession>
<dbReference type="Proteomes" id="UP001168972">
    <property type="component" value="Unassembled WGS sequence"/>
</dbReference>
<feature type="chain" id="PRO_5041342912" evidence="1">
    <location>
        <begin position="17"/>
        <end position="251"/>
    </location>
</feature>
<feature type="signal peptide" evidence="1">
    <location>
        <begin position="1"/>
        <end position="16"/>
    </location>
</feature>
<proteinExistence type="predicted"/>
<sequence length="251" mass="27997">MKSYLVFASCLVITCAIKVDTHYGSDFKVTKKHNKRELFNLSDGAPSDHDYYFHHHSQVYDRPSEESIPVYEQSFLDHQQPAPQNNQNHISVPNNDHHQVLHSVAAVPVSQSLPAISLPLQSPQPISMAIGTPFIQTITNIPIKIPMPVHIDRPIAVPVAVPVSKPYPVHVGKIVHVDRPVPVAVKKYIHVPVQIDRPVAVPVPVLRPYPVTVEKLVAVDKPYPVHVAVPVHVPKPYPVPVAIHYKSHHGW</sequence>
<dbReference type="EMBL" id="JAQQBR010001833">
    <property type="protein sequence ID" value="KAK0163682.1"/>
    <property type="molecule type" value="Genomic_DNA"/>
</dbReference>
<keyword evidence="3" id="KW-1185">Reference proteome</keyword>